<organism evidence="3 4">
    <name type="scientific">Asticcacaulis machinosus</name>
    <dbReference type="NCBI Taxonomy" id="2984211"/>
    <lineage>
        <taxon>Bacteria</taxon>
        <taxon>Pseudomonadati</taxon>
        <taxon>Pseudomonadota</taxon>
        <taxon>Alphaproteobacteria</taxon>
        <taxon>Caulobacterales</taxon>
        <taxon>Caulobacteraceae</taxon>
        <taxon>Asticcacaulis</taxon>
    </lineage>
</organism>
<name>A0ABT5HLR7_9CAUL</name>
<proteinExistence type="predicted"/>
<dbReference type="SUPFAM" id="SSF53474">
    <property type="entry name" value="alpha/beta-Hydrolases"/>
    <property type="match status" value="1"/>
</dbReference>
<dbReference type="InterPro" id="IPR001375">
    <property type="entry name" value="Peptidase_S9_cat"/>
</dbReference>
<feature type="domain" description="Peptidase S9 prolyl oligopeptidase catalytic" evidence="2">
    <location>
        <begin position="131"/>
        <end position="246"/>
    </location>
</feature>
<dbReference type="PANTHER" id="PTHR12277:SF81">
    <property type="entry name" value="PROTEIN ABHD13"/>
    <property type="match status" value="1"/>
</dbReference>
<evidence type="ECO:0000313" key="3">
    <source>
        <dbReference type="EMBL" id="MDC7677173.1"/>
    </source>
</evidence>
<dbReference type="RefSeq" id="WP_272745473.1">
    <property type="nucleotide sequence ID" value="NZ_JAQQKV010000002.1"/>
</dbReference>
<keyword evidence="1" id="KW-0812">Transmembrane</keyword>
<dbReference type="GO" id="GO:0016787">
    <property type="term" value="F:hydrolase activity"/>
    <property type="evidence" value="ECO:0007669"/>
    <property type="project" value="UniProtKB-KW"/>
</dbReference>
<dbReference type="Pfam" id="PF00326">
    <property type="entry name" value="Peptidase_S9"/>
    <property type="match status" value="1"/>
</dbReference>
<reference evidence="3 4" key="1">
    <citation type="submission" date="2023-01" db="EMBL/GenBank/DDBJ databases">
        <title>Novel species of the genus Asticcacaulis isolated from rivers.</title>
        <authorList>
            <person name="Lu H."/>
        </authorList>
    </citation>
    <scope>NUCLEOTIDE SEQUENCE [LARGE SCALE GENOMIC DNA]</scope>
    <source>
        <strain evidence="3 4">LKC15W</strain>
    </source>
</reference>
<accession>A0ABT5HLR7</accession>
<sequence length="287" mass="31977">MPRHRSGALKLFSLIGRIALVVALAIYLLILGYIYFNQQNMLYEKVTTVTTPKVDGVPDIEDIRLKTPDGETLRAWYLPPDEDKPLILFFGGQGSGIHDQSDRYIHMHREGVGFLAVSYRGYAGSTGTPTEQGLFTDAATAYDWLTAQGYKPERIIIHGHSLGSGVATWLATQRPALALILEAPFTAAADVGQERYPLLPVSFLMKDKYLSRDRIKDVHIPVLIAHGDRDTVIPFHHGVRLYDLANQPKTFARYDGSGHSTLVRDGLYERSVWPFLGLSKAAKKPTE</sequence>
<dbReference type="Proteomes" id="UP001218579">
    <property type="component" value="Unassembled WGS sequence"/>
</dbReference>
<keyword evidence="3" id="KW-0378">Hydrolase</keyword>
<keyword evidence="1" id="KW-0472">Membrane</keyword>
<gene>
    <name evidence="3" type="ORF">PQU98_13600</name>
</gene>
<evidence type="ECO:0000313" key="4">
    <source>
        <dbReference type="Proteomes" id="UP001218579"/>
    </source>
</evidence>
<evidence type="ECO:0000256" key="1">
    <source>
        <dbReference type="SAM" id="Phobius"/>
    </source>
</evidence>
<keyword evidence="4" id="KW-1185">Reference proteome</keyword>
<keyword evidence="1" id="KW-1133">Transmembrane helix</keyword>
<comment type="caution">
    <text evidence="3">The sequence shown here is derived from an EMBL/GenBank/DDBJ whole genome shotgun (WGS) entry which is preliminary data.</text>
</comment>
<evidence type="ECO:0000259" key="2">
    <source>
        <dbReference type="Pfam" id="PF00326"/>
    </source>
</evidence>
<dbReference type="EMBL" id="JAQQKV010000002">
    <property type="protein sequence ID" value="MDC7677173.1"/>
    <property type="molecule type" value="Genomic_DNA"/>
</dbReference>
<protein>
    <submittedName>
        <fullName evidence="3">Alpha/beta hydrolase</fullName>
    </submittedName>
</protein>
<dbReference type="Gene3D" id="3.40.50.1820">
    <property type="entry name" value="alpha/beta hydrolase"/>
    <property type="match status" value="1"/>
</dbReference>
<dbReference type="PANTHER" id="PTHR12277">
    <property type="entry name" value="ALPHA/BETA HYDROLASE DOMAIN-CONTAINING PROTEIN"/>
    <property type="match status" value="1"/>
</dbReference>
<dbReference type="InterPro" id="IPR029058">
    <property type="entry name" value="AB_hydrolase_fold"/>
</dbReference>
<feature type="transmembrane region" description="Helical" evidence="1">
    <location>
        <begin position="12"/>
        <end position="36"/>
    </location>
</feature>